<evidence type="ECO:0000256" key="2">
    <source>
        <dbReference type="SAM" id="SignalP"/>
    </source>
</evidence>
<dbReference type="AlphaFoldDB" id="A0A6L6X9L2"/>
<dbReference type="Proteomes" id="UP000483802">
    <property type="component" value="Unassembled WGS sequence"/>
</dbReference>
<feature type="signal peptide" evidence="2">
    <location>
        <begin position="1"/>
        <end position="21"/>
    </location>
</feature>
<reference evidence="3 4" key="1">
    <citation type="submission" date="2019-11" db="EMBL/GenBank/DDBJ databases">
        <title>Streptomyces typhae sp. nov., a novel endophytic actinomycete isolated from the root of cattail pollen (Typha angustifolia L.).</title>
        <authorList>
            <person name="Peng C."/>
        </authorList>
    </citation>
    <scope>NUCLEOTIDE SEQUENCE [LARGE SCALE GENOMIC DNA]</scope>
    <source>
        <strain evidence="4">p1417</strain>
    </source>
</reference>
<keyword evidence="4" id="KW-1185">Reference proteome</keyword>
<proteinExistence type="predicted"/>
<organism evidence="3 4">
    <name type="scientific">Streptomyces typhae</name>
    <dbReference type="NCBI Taxonomy" id="2681492"/>
    <lineage>
        <taxon>Bacteria</taxon>
        <taxon>Bacillati</taxon>
        <taxon>Actinomycetota</taxon>
        <taxon>Actinomycetes</taxon>
        <taxon>Kitasatosporales</taxon>
        <taxon>Streptomycetaceae</taxon>
        <taxon>Streptomyces</taxon>
    </lineage>
</organism>
<feature type="chain" id="PRO_5026887183" description="Secreted protein" evidence="2">
    <location>
        <begin position="22"/>
        <end position="132"/>
    </location>
</feature>
<feature type="region of interest" description="Disordered" evidence="1">
    <location>
        <begin position="24"/>
        <end position="132"/>
    </location>
</feature>
<accession>A0A6L6X9L2</accession>
<feature type="compositionally biased region" description="Low complexity" evidence="1">
    <location>
        <begin position="24"/>
        <end position="33"/>
    </location>
</feature>
<protein>
    <recommendedName>
        <fullName evidence="5">Secreted protein</fullName>
    </recommendedName>
</protein>
<keyword evidence="2" id="KW-0732">Signal</keyword>
<feature type="compositionally biased region" description="Basic and acidic residues" evidence="1">
    <location>
        <begin position="49"/>
        <end position="59"/>
    </location>
</feature>
<evidence type="ECO:0000313" key="4">
    <source>
        <dbReference type="Proteomes" id="UP000483802"/>
    </source>
</evidence>
<dbReference type="PROSITE" id="PS51257">
    <property type="entry name" value="PROKAR_LIPOPROTEIN"/>
    <property type="match status" value="1"/>
</dbReference>
<comment type="caution">
    <text evidence="3">The sequence shown here is derived from an EMBL/GenBank/DDBJ whole genome shotgun (WGS) entry which is preliminary data.</text>
</comment>
<evidence type="ECO:0000313" key="3">
    <source>
        <dbReference type="EMBL" id="MVO90397.1"/>
    </source>
</evidence>
<name>A0A6L6X9L2_9ACTN</name>
<dbReference type="EMBL" id="WPNZ01000032">
    <property type="protein sequence ID" value="MVO90397.1"/>
    <property type="molecule type" value="Genomic_DNA"/>
</dbReference>
<gene>
    <name evidence="3" type="ORF">GPA10_38030</name>
</gene>
<dbReference type="RefSeq" id="WP_157169403.1">
    <property type="nucleotide sequence ID" value="NZ_WPNZ01000032.1"/>
</dbReference>
<evidence type="ECO:0008006" key="5">
    <source>
        <dbReference type="Google" id="ProtNLM"/>
    </source>
</evidence>
<evidence type="ECO:0000256" key="1">
    <source>
        <dbReference type="SAM" id="MobiDB-lite"/>
    </source>
</evidence>
<sequence length="132" mass="13007">MRFRHVAASAALVLCATTAVAACSSSSDSADTTRPAGPAAPTKPASAEVKGHIDIETGEPRSGGPETGEPRSGEPEMGEQDGAGPAKCATSAADIPDECALDLSFSESTDGEPGPVAPDASEAGADLPSMVP</sequence>